<proteinExistence type="inferred from homology"/>
<feature type="transmembrane region" description="Helical" evidence="11">
    <location>
        <begin position="180"/>
        <end position="210"/>
    </location>
</feature>
<evidence type="ECO:0000256" key="1">
    <source>
        <dbReference type="ARBA" id="ARBA00004141"/>
    </source>
</evidence>
<feature type="transmembrane region" description="Helical" evidence="11">
    <location>
        <begin position="291"/>
        <end position="310"/>
    </location>
</feature>
<keyword evidence="17" id="KW-1185">Reference proteome</keyword>
<evidence type="ECO:0000256" key="7">
    <source>
        <dbReference type="ARBA" id="ARBA00023065"/>
    </source>
</evidence>
<evidence type="ECO:0000259" key="12">
    <source>
        <dbReference type="Pfam" id="PF00999"/>
    </source>
</evidence>
<dbReference type="GO" id="GO:0016020">
    <property type="term" value="C:membrane"/>
    <property type="evidence" value="ECO:0007669"/>
    <property type="project" value="UniProtKB-SubCell"/>
</dbReference>
<keyword evidence="5" id="KW-0630">Potassium</keyword>
<feature type="region of interest" description="Disordered" evidence="10">
    <location>
        <begin position="702"/>
        <end position="741"/>
    </location>
</feature>
<comment type="caution">
    <text evidence="16">The sequence shown here is derived from an EMBL/GenBank/DDBJ whole genome shotgun (WGS) entry which is preliminary data.</text>
</comment>
<dbReference type="Pfam" id="PF00999">
    <property type="entry name" value="Na_H_Exchanger"/>
    <property type="match status" value="1"/>
</dbReference>
<dbReference type="Pfam" id="PF23256">
    <property type="entry name" value="CHX17_2nd"/>
    <property type="match status" value="1"/>
</dbReference>
<evidence type="ECO:0000256" key="4">
    <source>
        <dbReference type="ARBA" id="ARBA00022692"/>
    </source>
</evidence>
<sequence length="741" mass="81625">MGRINVFSKTIFPNYYFAVLEPMAHLALVFYAFLMGLEMDIRSISRTGTKAWSIAAAGAVIPFVFGAGLFFMFQTPDKMGSFFWGIALTVTGFTVLARILEKQKILHTEIGKTALSVALVNDFGSWIFLALALALSSGASTFHWALVCTIAFVMFCVYYVRAGLKWVIRHTPEGQGYSEFYICFILSGVMLCGALTDACGTHPMIGAFVFGLSIPNEMLQATLVDKLEDFVLGFFMPIFFAVCGVRTNLDHISDNTSWALVMVVVVLACSAKVLGTLFASFFYNIPPREAVAVGVLSNTKSVMVMVILEVGQQQGALTTQTYTIMVVAVLVMTMIVTPLTMIQQPSQSFIPYRRKTIQNSRSEDELRILACIHGTRNIPAIINLLEASNATQRSPISVFALQLVELVGRASAMLVVHNSRKAGPRNPSHVEAQTEQLISAFDNFELRCEGITTQALTAKSSYSSMDEDICNIAKDKRAAFIILPFHKQHTLNGDMEDINPAIKSVNENVLANAPCSVGILIDRGLAETDNFARRVTMLYFGGPDDREALSYAWRMAEHQDISLTVVRFLPGKDVVEHMDYLGQGHGTVALNIDTDREKMLDNEFLNKFKISTVNDKAISYTELELNDEEETIKAIKSMDNANYDLYIVGKGRGVLSPLTAGLADWCDCPELGPIGDLLVTSEFLSAFSVLVVQQYIRTTESRDGSVSSGSVNQMDNFGRPSVSENDGFGSFTSHRGRDHDH</sequence>
<organism evidence="16 17">
    <name type="scientific">Ilex paraguariensis</name>
    <name type="common">yerba mate</name>
    <dbReference type="NCBI Taxonomy" id="185542"/>
    <lineage>
        <taxon>Eukaryota</taxon>
        <taxon>Viridiplantae</taxon>
        <taxon>Streptophyta</taxon>
        <taxon>Embryophyta</taxon>
        <taxon>Tracheophyta</taxon>
        <taxon>Spermatophyta</taxon>
        <taxon>Magnoliopsida</taxon>
        <taxon>eudicotyledons</taxon>
        <taxon>Gunneridae</taxon>
        <taxon>Pentapetalae</taxon>
        <taxon>asterids</taxon>
        <taxon>campanulids</taxon>
        <taxon>Aquifoliales</taxon>
        <taxon>Aquifoliaceae</taxon>
        <taxon>Ilex</taxon>
    </lineage>
</organism>
<feature type="domain" description="Cation/H+ exchanger transmembrane" evidence="12">
    <location>
        <begin position="19"/>
        <end position="339"/>
    </location>
</feature>
<dbReference type="InterPro" id="IPR006153">
    <property type="entry name" value="Cation/H_exchanger_TM"/>
</dbReference>
<accession>A0ABC8U9E1</accession>
<evidence type="ECO:0000256" key="10">
    <source>
        <dbReference type="SAM" id="MobiDB-lite"/>
    </source>
</evidence>
<evidence type="ECO:0000256" key="9">
    <source>
        <dbReference type="ARBA" id="ARBA00038341"/>
    </source>
</evidence>
<evidence type="ECO:0000313" key="15">
    <source>
        <dbReference type="EMBL" id="CAK9133941.1"/>
    </source>
</evidence>
<feature type="transmembrane region" description="Helical" evidence="11">
    <location>
        <begin position="113"/>
        <end position="135"/>
    </location>
</feature>
<feature type="transmembrane region" description="Helical" evidence="11">
    <location>
        <begin position="230"/>
        <end position="249"/>
    </location>
</feature>
<evidence type="ECO:0000256" key="11">
    <source>
        <dbReference type="SAM" id="Phobius"/>
    </source>
</evidence>
<dbReference type="InterPro" id="IPR057290">
    <property type="entry name" value="CHX17_C"/>
</dbReference>
<keyword evidence="4 11" id="KW-0812">Transmembrane</keyword>
<protein>
    <recommendedName>
        <fullName evidence="18">Cation/H+ exchanger domain-containing protein</fullName>
    </recommendedName>
</protein>
<feature type="transmembrane region" description="Helical" evidence="11">
    <location>
        <begin position="261"/>
        <end position="285"/>
    </location>
</feature>
<feature type="transmembrane region" description="Helical" evidence="11">
    <location>
        <begin position="15"/>
        <end position="34"/>
    </location>
</feature>
<feature type="transmembrane region" description="Helical" evidence="11">
    <location>
        <begin position="141"/>
        <end position="160"/>
    </location>
</feature>
<dbReference type="Gene3D" id="3.40.50.12370">
    <property type="match status" value="1"/>
</dbReference>
<keyword evidence="2" id="KW-0813">Transport</keyword>
<feature type="transmembrane region" description="Helical" evidence="11">
    <location>
        <begin position="81"/>
        <end position="101"/>
    </location>
</feature>
<evidence type="ECO:0000313" key="16">
    <source>
        <dbReference type="EMBL" id="CAK9177980.1"/>
    </source>
</evidence>
<evidence type="ECO:0000256" key="3">
    <source>
        <dbReference type="ARBA" id="ARBA00022538"/>
    </source>
</evidence>
<dbReference type="InterPro" id="IPR057291">
    <property type="entry name" value="CHX17_2nd"/>
</dbReference>
<keyword evidence="8 11" id="KW-0472">Membrane</keyword>
<feature type="transmembrane region" description="Helical" evidence="11">
    <location>
        <begin position="322"/>
        <end position="342"/>
    </location>
</feature>
<feature type="transmembrane region" description="Helical" evidence="11">
    <location>
        <begin position="54"/>
        <end position="75"/>
    </location>
</feature>
<evidence type="ECO:0000256" key="2">
    <source>
        <dbReference type="ARBA" id="ARBA00022448"/>
    </source>
</evidence>
<dbReference type="Gene3D" id="1.20.1530.20">
    <property type="match status" value="1"/>
</dbReference>
<keyword evidence="6 11" id="KW-1133">Transmembrane helix</keyword>
<feature type="compositionally biased region" description="Polar residues" evidence="10">
    <location>
        <begin position="704"/>
        <end position="715"/>
    </location>
</feature>
<evidence type="ECO:0000313" key="17">
    <source>
        <dbReference type="Proteomes" id="UP001642360"/>
    </source>
</evidence>
<comment type="subcellular location">
    <subcellularLocation>
        <location evidence="1">Membrane</location>
        <topology evidence="1">Multi-pass membrane protein</topology>
    </subcellularLocation>
</comment>
<feature type="domain" description="Cation/H(+) antiporter central" evidence="13">
    <location>
        <begin position="396"/>
        <end position="527"/>
    </location>
</feature>
<evidence type="ECO:0000256" key="8">
    <source>
        <dbReference type="ARBA" id="ARBA00023136"/>
    </source>
</evidence>
<dbReference type="InterPro" id="IPR038770">
    <property type="entry name" value="Na+/solute_symporter_sf"/>
</dbReference>
<dbReference type="Pfam" id="PF23259">
    <property type="entry name" value="CHX17_C"/>
    <property type="match status" value="1"/>
</dbReference>
<dbReference type="GO" id="GO:0006813">
    <property type="term" value="P:potassium ion transport"/>
    <property type="evidence" value="ECO:0007669"/>
    <property type="project" value="UniProtKB-KW"/>
</dbReference>
<dbReference type="PANTHER" id="PTHR32468">
    <property type="entry name" value="CATION/H + ANTIPORTER"/>
    <property type="match status" value="1"/>
</dbReference>
<gene>
    <name evidence="16" type="ORF">ILEXP_LOCUS47897</name>
    <name evidence="15" type="ORF">ILEXP_LOCUS867</name>
</gene>
<reference evidence="16 17" key="1">
    <citation type="submission" date="2024-02" db="EMBL/GenBank/DDBJ databases">
        <authorList>
            <person name="Vignale AGUSTIN F."/>
            <person name="Sosa J E."/>
            <person name="Modenutti C."/>
        </authorList>
    </citation>
    <scope>NUCLEOTIDE SEQUENCE [LARGE SCALE GENOMIC DNA]</scope>
</reference>
<name>A0ABC8U9E1_9AQUA</name>
<dbReference type="InterPro" id="IPR050794">
    <property type="entry name" value="CPA2_transporter"/>
</dbReference>
<feature type="domain" description="Cation/H(+) antiporter C-terminal" evidence="14">
    <location>
        <begin position="535"/>
        <end position="696"/>
    </location>
</feature>
<keyword evidence="7" id="KW-0406">Ion transport</keyword>
<evidence type="ECO:0000259" key="13">
    <source>
        <dbReference type="Pfam" id="PF23256"/>
    </source>
</evidence>
<evidence type="ECO:0000256" key="5">
    <source>
        <dbReference type="ARBA" id="ARBA00022958"/>
    </source>
</evidence>
<comment type="similarity">
    <text evidence="9">Belongs to the monovalent cation:proton antiporter 2 (CPA2) transporter (TC 2.A.37) family. CHX (TC 2.A.37.4) subfamily.</text>
</comment>
<evidence type="ECO:0000259" key="14">
    <source>
        <dbReference type="Pfam" id="PF23259"/>
    </source>
</evidence>
<dbReference type="PANTHER" id="PTHR32468:SF82">
    <property type="entry name" value="CATION_H(+) ANTIPORTER 15-LIKE"/>
    <property type="match status" value="1"/>
</dbReference>
<evidence type="ECO:0008006" key="18">
    <source>
        <dbReference type="Google" id="ProtNLM"/>
    </source>
</evidence>
<dbReference type="AlphaFoldDB" id="A0ABC8U9E1"/>
<dbReference type="EMBL" id="CAUOFW020000226">
    <property type="protein sequence ID" value="CAK9133941.1"/>
    <property type="molecule type" value="Genomic_DNA"/>
</dbReference>
<evidence type="ECO:0000256" key="6">
    <source>
        <dbReference type="ARBA" id="ARBA00022989"/>
    </source>
</evidence>
<dbReference type="Proteomes" id="UP001642360">
    <property type="component" value="Unassembled WGS sequence"/>
</dbReference>
<keyword evidence="3" id="KW-0633">Potassium transport</keyword>
<dbReference type="EMBL" id="CAUOFW020007202">
    <property type="protein sequence ID" value="CAK9177980.1"/>
    <property type="molecule type" value="Genomic_DNA"/>
</dbReference>